<proteinExistence type="predicted"/>
<protein>
    <recommendedName>
        <fullName evidence="2">DDE-1 domain-containing protein</fullName>
    </recommendedName>
</protein>
<accession>A0A1W0WI29</accession>
<sequence length="597" mass="67105">MGETAKDISVANSFSFERSFVDTDDEGDKDHALSLHLQLVDEVRREQIHFENEALETELKGEAFYLVHHFTGREIEFVPSVRQLVEDQEKVTVIKDTGSPKMVQSRMRFHRSSFGVSVGAIHRQYKRDYVHSIAPTVSSTPPRKPLELALEDIASGYSRKNERDFFYKHWSHLSLQLLVVCADAKKSGLNIQLVCLPSGQTARLQPFDKAVFGGVKARWRQHLQKLHTSVMANPKGKLIISSRKERFPCQLRIFLPHLKMALLNCRLTGPLLKSILQRESSRVMMSASVATKPAHENDGAALTWWSHAPTPKFILLGLLSFLNASVTPRIASAVQARPKKSPKNEIIICLFPLELLVNLLVLLPLQPIVLRIGLRPAAPKQPMIPPLEALAEADGGRSSRLLLSVYSGDYPLETHTKRRPFECDEDEDEEDDRGVNSFCLPFFLPLACKHKTHELCRPGGSVRSTVHEAVKTARRRGSYTGQRHEEGVKRQGGRRKSQRRRCQLTCKITLSVSTIPGGVGESNFNIHQQLKSETPRTSRHGMWAINRRGYRTESDAGTGKWDENVNNAGGGGRANTDTFPFTCKFLPQNVKYPGMDD</sequence>
<feature type="region of interest" description="Disordered" evidence="1">
    <location>
        <begin position="471"/>
        <end position="496"/>
    </location>
</feature>
<feature type="domain" description="DDE-1" evidence="2">
    <location>
        <begin position="185"/>
        <end position="235"/>
    </location>
</feature>
<dbReference type="Pfam" id="PF03184">
    <property type="entry name" value="DDE_1"/>
    <property type="match status" value="1"/>
</dbReference>
<evidence type="ECO:0000313" key="4">
    <source>
        <dbReference type="Proteomes" id="UP000192578"/>
    </source>
</evidence>
<evidence type="ECO:0000259" key="2">
    <source>
        <dbReference type="Pfam" id="PF03184"/>
    </source>
</evidence>
<dbReference type="GO" id="GO:0003676">
    <property type="term" value="F:nucleic acid binding"/>
    <property type="evidence" value="ECO:0007669"/>
    <property type="project" value="InterPro"/>
</dbReference>
<dbReference type="InterPro" id="IPR004875">
    <property type="entry name" value="DDE_SF_endonuclease_dom"/>
</dbReference>
<dbReference type="EMBL" id="MTYJ01000097">
    <property type="protein sequence ID" value="OQV14864.1"/>
    <property type="molecule type" value="Genomic_DNA"/>
</dbReference>
<evidence type="ECO:0000313" key="3">
    <source>
        <dbReference type="EMBL" id="OQV14864.1"/>
    </source>
</evidence>
<dbReference type="AlphaFoldDB" id="A0A1W0WI29"/>
<dbReference type="Proteomes" id="UP000192578">
    <property type="component" value="Unassembled WGS sequence"/>
</dbReference>
<keyword evidence="4" id="KW-1185">Reference proteome</keyword>
<reference evidence="4" key="1">
    <citation type="submission" date="2017-01" db="EMBL/GenBank/DDBJ databases">
        <title>Comparative genomics of anhydrobiosis in the tardigrade Hypsibius dujardini.</title>
        <authorList>
            <person name="Yoshida Y."/>
            <person name="Koutsovoulos G."/>
            <person name="Laetsch D."/>
            <person name="Stevens L."/>
            <person name="Kumar S."/>
            <person name="Horikawa D."/>
            <person name="Ishino K."/>
            <person name="Komine S."/>
            <person name="Tomita M."/>
            <person name="Blaxter M."/>
            <person name="Arakawa K."/>
        </authorList>
    </citation>
    <scope>NUCLEOTIDE SEQUENCE [LARGE SCALE GENOMIC DNA]</scope>
    <source>
        <strain evidence="4">Z151</strain>
    </source>
</reference>
<name>A0A1W0WI29_HYPEX</name>
<gene>
    <name evidence="3" type="ORF">BV898_10896</name>
</gene>
<evidence type="ECO:0000256" key="1">
    <source>
        <dbReference type="SAM" id="MobiDB-lite"/>
    </source>
</evidence>
<comment type="caution">
    <text evidence="3">The sequence shown here is derived from an EMBL/GenBank/DDBJ whole genome shotgun (WGS) entry which is preliminary data.</text>
</comment>
<organism evidence="3 4">
    <name type="scientific">Hypsibius exemplaris</name>
    <name type="common">Freshwater tardigrade</name>
    <dbReference type="NCBI Taxonomy" id="2072580"/>
    <lineage>
        <taxon>Eukaryota</taxon>
        <taxon>Metazoa</taxon>
        <taxon>Ecdysozoa</taxon>
        <taxon>Tardigrada</taxon>
        <taxon>Eutardigrada</taxon>
        <taxon>Parachela</taxon>
        <taxon>Hypsibioidea</taxon>
        <taxon>Hypsibiidae</taxon>
        <taxon>Hypsibius</taxon>
    </lineage>
</organism>